<sequence>MGGNFARRRRSAATAYEATGVTVADLLDARDRRAERTAPAPQRLGAAGLDVIVGCEP</sequence>
<gene>
    <name evidence="1" type="ORF">SAMN05444858_110156</name>
</gene>
<keyword evidence="2" id="KW-1185">Reference proteome</keyword>
<dbReference type="AlphaFoldDB" id="A0A1N7B784"/>
<reference evidence="1 2" key="1">
    <citation type="submission" date="2017-01" db="EMBL/GenBank/DDBJ databases">
        <authorList>
            <person name="Mah S.A."/>
            <person name="Swanson W.J."/>
            <person name="Moy G.W."/>
            <person name="Vacquier V.D."/>
        </authorList>
    </citation>
    <scope>NUCLEOTIDE SEQUENCE [LARGE SCALE GENOMIC DNA]</scope>
    <source>
        <strain evidence="1 2">DSM 45758</strain>
    </source>
</reference>
<dbReference type="Proteomes" id="UP000186004">
    <property type="component" value="Unassembled WGS sequence"/>
</dbReference>
<accession>A0A1N7B784</accession>
<name>A0A1N7B784_9ACTN</name>
<evidence type="ECO:0000313" key="1">
    <source>
        <dbReference type="EMBL" id="SIR47220.1"/>
    </source>
</evidence>
<dbReference type="EMBL" id="FTNF01000010">
    <property type="protein sequence ID" value="SIR47220.1"/>
    <property type="molecule type" value="Genomic_DNA"/>
</dbReference>
<dbReference type="STRING" id="1198245.SAMN05444858_110156"/>
<protein>
    <submittedName>
        <fullName evidence="1">Uncharacterized protein</fullName>
    </submittedName>
</protein>
<dbReference type="RefSeq" id="WP_175649231.1">
    <property type="nucleotide sequence ID" value="NZ_FTNF01000010.1"/>
</dbReference>
<proteinExistence type="predicted"/>
<organism evidence="1 2">
    <name type="scientific">Micromonospora avicenniae</name>
    <dbReference type="NCBI Taxonomy" id="1198245"/>
    <lineage>
        <taxon>Bacteria</taxon>
        <taxon>Bacillati</taxon>
        <taxon>Actinomycetota</taxon>
        <taxon>Actinomycetes</taxon>
        <taxon>Micromonosporales</taxon>
        <taxon>Micromonosporaceae</taxon>
        <taxon>Micromonospora</taxon>
    </lineage>
</organism>
<evidence type="ECO:0000313" key="2">
    <source>
        <dbReference type="Proteomes" id="UP000186004"/>
    </source>
</evidence>